<protein>
    <submittedName>
        <fullName evidence="5">Type IV pilus modification protein PilV</fullName>
    </submittedName>
</protein>
<dbReference type="InterPro" id="IPR054828">
    <property type="entry name" value="Vit_B12_bind_prot"/>
</dbReference>
<dbReference type="PANTHER" id="PTHR30535">
    <property type="entry name" value="VITAMIN B12-BINDING PROTEIN"/>
    <property type="match status" value="1"/>
</dbReference>
<evidence type="ECO:0000256" key="2">
    <source>
        <dbReference type="SAM" id="Phobius"/>
    </source>
</evidence>
<evidence type="ECO:0000256" key="1">
    <source>
        <dbReference type="ARBA" id="ARBA00022729"/>
    </source>
</evidence>
<dbReference type="EMBL" id="JBDXMI010000001">
    <property type="protein sequence ID" value="MEO9385672.1"/>
    <property type="molecule type" value="Genomic_DNA"/>
</dbReference>
<keyword evidence="2" id="KW-0472">Membrane</keyword>
<comment type="caution">
    <text evidence="5">The sequence shown here is derived from an EMBL/GenBank/DDBJ whole genome shotgun (WGS) entry which is preliminary data.</text>
</comment>
<evidence type="ECO:0000313" key="5">
    <source>
        <dbReference type="EMBL" id="MEO9385672.1"/>
    </source>
</evidence>
<evidence type="ECO:0000256" key="3">
    <source>
        <dbReference type="SAM" id="SignalP"/>
    </source>
</evidence>
<dbReference type="SUPFAM" id="SSF53807">
    <property type="entry name" value="Helical backbone' metal receptor"/>
    <property type="match status" value="1"/>
</dbReference>
<dbReference type="NCBIfam" id="TIGR02523">
    <property type="entry name" value="type_IV_pilV"/>
    <property type="match status" value="1"/>
</dbReference>
<feature type="signal peptide" evidence="3">
    <location>
        <begin position="1"/>
        <end position="20"/>
    </location>
</feature>
<dbReference type="Gene3D" id="3.40.50.1980">
    <property type="entry name" value="Nitrogenase molybdenum iron protein domain"/>
    <property type="match status" value="1"/>
</dbReference>
<dbReference type="PANTHER" id="PTHR30535:SF34">
    <property type="entry name" value="MOLYBDATE-BINDING PROTEIN MOLA"/>
    <property type="match status" value="1"/>
</dbReference>
<sequence>MRLASRFGWALLLASACGQAAVQAVDGAGNAIALDRPAARIVSLVPHATELLFAAGAGGKVVAAVDYSDHPEAAKKLPRVGGFTGFSLEAVLRQRPDLVVAWQDGGTPRELERLRRMGVPVFISHPLQPDDVAREMVELGKLAGTDAAAARAAAGYRRKLATLRQRYGGRAPVRVFYQLSQTPIFTVSGRSANTLTPPQTRINASIRHVKVGHRQTPHTQAQLYRAGLCAFSRPDSYFKRQLRQGNRWGCVAYVSGFGASPSIAAASPLVGSRGLRAWLRPMLTAGLHLEMEMRCRASRGIGGFTILEVLIALLVLAMGVLAAIAVMVNAERASSSAYLRQMANQYAYDMIDRMRANSAQVSAGSYDVASGTSPATFQSDCATAACSTATMATYDKYQWLSDVQNNLPGGTGSVYQPTNGGGSERIVQIWWTDGNAVSGGTQQSVTVRTIM</sequence>
<dbReference type="InterPro" id="IPR050902">
    <property type="entry name" value="ABC_Transporter_SBP"/>
</dbReference>
<dbReference type="Pfam" id="PF22150">
    <property type="entry name" value="Tt1218-like"/>
    <property type="match status" value="1"/>
</dbReference>
<dbReference type="PROSITE" id="PS51257">
    <property type="entry name" value="PROKAR_LIPOPROTEIN"/>
    <property type="match status" value="1"/>
</dbReference>
<dbReference type="NCBIfam" id="NF038402">
    <property type="entry name" value="TroA_like"/>
    <property type="match status" value="1"/>
</dbReference>
<dbReference type="PROSITE" id="PS50983">
    <property type="entry name" value="FE_B12_PBP"/>
    <property type="match status" value="1"/>
</dbReference>
<feature type="transmembrane region" description="Helical" evidence="2">
    <location>
        <begin position="301"/>
        <end position="330"/>
    </location>
</feature>
<reference evidence="5 6" key="1">
    <citation type="submission" date="2024-05" db="EMBL/GenBank/DDBJ databases">
        <authorList>
            <person name="De Oliveira J.P."/>
            <person name="Noriler S.A."/>
            <person name="De Oliveira A.G."/>
            <person name="Sipoli D.S."/>
        </authorList>
    </citation>
    <scope>NUCLEOTIDE SEQUENCE [LARGE SCALE GENOMIC DNA]</scope>
    <source>
        <strain evidence="5 6">LABIM192</strain>
    </source>
</reference>
<evidence type="ECO:0000313" key="6">
    <source>
        <dbReference type="Proteomes" id="UP001462502"/>
    </source>
</evidence>
<proteinExistence type="predicted"/>
<evidence type="ECO:0000259" key="4">
    <source>
        <dbReference type="PROSITE" id="PS50983"/>
    </source>
</evidence>
<dbReference type="Proteomes" id="UP001462502">
    <property type="component" value="Unassembled WGS sequence"/>
</dbReference>
<feature type="domain" description="Fe/B12 periplasmic-binding" evidence="4">
    <location>
        <begin position="40"/>
        <end position="318"/>
    </location>
</feature>
<keyword evidence="6" id="KW-1185">Reference proteome</keyword>
<keyword evidence="2" id="KW-0812">Transmembrane</keyword>
<keyword evidence="1 3" id="KW-0732">Signal</keyword>
<dbReference type="RefSeq" id="WP_347949972.1">
    <property type="nucleotide sequence ID" value="NZ_JBDXMI010000001.1"/>
</dbReference>
<organism evidence="5 6">
    <name type="scientific">Chromobacterium phragmitis</name>
    <dbReference type="NCBI Taxonomy" id="2202141"/>
    <lineage>
        <taxon>Bacteria</taxon>
        <taxon>Pseudomonadati</taxon>
        <taxon>Pseudomonadota</taxon>
        <taxon>Betaproteobacteria</taxon>
        <taxon>Neisseriales</taxon>
        <taxon>Chromobacteriaceae</taxon>
        <taxon>Chromobacterium</taxon>
    </lineage>
</organism>
<accession>A0ABV0IWK0</accession>
<dbReference type="Pfam" id="PF01497">
    <property type="entry name" value="Peripla_BP_2"/>
    <property type="match status" value="1"/>
</dbReference>
<feature type="chain" id="PRO_5046985957" evidence="3">
    <location>
        <begin position="21"/>
        <end position="451"/>
    </location>
</feature>
<dbReference type="InterPro" id="IPR013362">
    <property type="entry name" value="Pilus_4_PilV"/>
</dbReference>
<name>A0ABV0IWK0_9NEIS</name>
<keyword evidence="2" id="KW-1133">Transmembrane helix</keyword>
<dbReference type="InterPro" id="IPR002491">
    <property type="entry name" value="ABC_transptr_periplasmic_BD"/>
</dbReference>
<dbReference type="InterPro" id="IPR054402">
    <property type="entry name" value="Tt1218-like_dom"/>
</dbReference>
<gene>
    <name evidence="5" type="primary">pilV</name>
    <name evidence="5" type="ORF">ABI908_16345</name>
</gene>